<reference evidence="2 3" key="1">
    <citation type="submission" date="2024-03" db="EMBL/GenBank/DDBJ databases">
        <title>High-quality draft genome sequence of Oceanobacter sp. wDCs-4.</title>
        <authorList>
            <person name="Dong C."/>
        </authorList>
    </citation>
    <scope>NUCLEOTIDE SEQUENCE [LARGE SCALE GENOMIC DNA]</scope>
    <source>
        <strain evidence="3">wDCs-4</strain>
    </source>
</reference>
<sequence length="491" mass="56090">MPNIMIKINNPLWLVLAFFSIMMIFLTLYIGESEFFEMEMKDNANNYFKNIQNENDSSVGFIEQSNSDLSKLSLYEGVDIRIEGVQVDTVYFDKDNSNGIENYNGKWHWDHNRIRLDPDLPNRGLPDLLSFVSSPRPLFSSDGFFDKLFGDRYSLSKNLKEALSEFRVIDSFRWLNGDEYIEIQQHVLEFHVDVGTQYNTKNDFEYDLPNNIKIDVFGNDFDKDREWDKQRYPSTQVVLKFTPQIFELSANDNPRKANFAIAAVEIIGIENPKLDNKKNFKASIRSDGGFGADVDMPKGRLLPLFNKLEDIPLIKSKYDQGSASPPNEPQNISRAILPFKSLEGMSSDEIINKNIFNKEQYSVISIANIGTWKEGNAFIGRDLYAEAVRYKFALHLFVYGDWVAKFEPVTTWDAITTQSHSGKSFIDRALSGLWSGFIPGFNLGGYGQVIFIIFMVIVLSPFIPVLAQLVQFLVFIFNGLLKLSSKIAKNG</sequence>
<name>A0ABW8NKZ6_9GAMM</name>
<organism evidence="2 3">
    <name type="scientific">Oceanobacter antarcticus</name>
    <dbReference type="NCBI Taxonomy" id="3133425"/>
    <lineage>
        <taxon>Bacteria</taxon>
        <taxon>Pseudomonadati</taxon>
        <taxon>Pseudomonadota</taxon>
        <taxon>Gammaproteobacteria</taxon>
        <taxon>Oceanospirillales</taxon>
        <taxon>Oceanospirillaceae</taxon>
        <taxon>Oceanobacter</taxon>
    </lineage>
</organism>
<evidence type="ECO:0000313" key="2">
    <source>
        <dbReference type="EMBL" id="MFK4753531.1"/>
    </source>
</evidence>
<dbReference type="EMBL" id="JBBKTX010000017">
    <property type="protein sequence ID" value="MFK4753531.1"/>
    <property type="molecule type" value="Genomic_DNA"/>
</dbReference>
<protein>
    <recommendedName>
        <fullName evidence="4">Inner membrane protein</fullName>
    </recommendedName>
</protein>
<comment type="caution">
    <text evidence="2">The sequence shown here is derived from an EMBL/GenBank/DDBJ whole genome shotgun (WGS) entry which is preliminary data.</text>
</comment>
<keyword evidence="1" id="KW-0472">Membrane</keyword>
<gene>
    <name evidence="2" type="ORF">WG929_14035</name>
</gene>
<evidence type="ECO:0000256" key="1">
    <source>
        <dbReference type="SAM" id="Phobius"/>
    </source>
</evidence>
<feature type="transmembrane region" description="Helical" evidence="1">
    <location>
        <begin position="462"/>
        <end position="481"/>
    </location>
</feature>
<dbReference type="Proteomes" id="UP001620597">
    <property type="component" value="Unassembled WGS sequence"/>
</dbReference>
<evidence type="ECO:0000313" key="3">
    <source>
        <dbReference type="Proteomes" id="UP001620597"/>
    </source>
</evidence>
<dbReference type="RefSeq" id="WP_416206560.1">
    <property type="nucleotide sequence ID" value="NZ_JBBKTX010000017.1"/>
</dbReference>
<keyword evidence="1" id="KW-1133">Transmembrane helix</keyword>
<accession>A0ABW8NKZ6</accession>
<feature type="transmembrane region" description="Helical" evidence="1">
    <location>
        <begin position="12"/>
        <end position="31"/>
    </location>
</feature>
<proteinExistence type="predicted"/>
<keyword evidence="1" id="KW-0812">Transmembrane</keyword>
<evidence type="ECO:0008006" key="4">
    <source>
        <dbReference type="Google" id="ProtNLM"/>
    </source>
</evidence>
<keyword evidence="3" id="KW-1185">Reference proteome</keyword>